<name>A0A073J310_9RHOB</name>
<organism evidence="2 3">
    <name type="scientific">Pseudosulfitobacter pseudonitzschiae</name>
    <dbReference type="NCBI Taxonomy" id="1402135"/>
    <lineage>
        <taxon>Bacteria</taxon>
        <taxon>Pseudomonadati</taxon>
        <taxon>Pseudomonadota</taxon>
        <taxon>Alphaproteobacteria</taxon>
        <taxon>Rhodobacterales</taxon>
        <taxon>Roseobacteraceae</taxon>
        <taxon>Pseudosulfitobacter</taxon>
    </lineage>
</organism>
<protein>
    <submittedName>
        <fullName evidence="2">Uncharacterized protein</fullName>
    </submittedName>
</protein>
<keyword evidence="1" id="KW-0472">Membrane</keyword>
<keyword evidence="1" id="KW-1133">Transmembrane helix</keyword>
<reference evidence="2 3" key="1">
    <citation type="submission" date="2014-01" db="EMBL/GenBank/DDBJ databases">
        <title>Sulfitobacter sp. H3 (MCCC 1A00686) Genome Sequencing.</title>
        <authorList>
            <person name="Lai Q."/>
            <person name="Hong Z."/>
        </authorList>
    </citation>
    <scope>NUCLEOTIDE SEQUENCE [LARGE SCALE GENOMIC DNA]</scope>
    <source>
        <strain evidence="2 3">H3</strain>
    </source>
</reference>
<dbReference type="Proteomes" id="UP000027746">
    <property type="component" value="Unassembled WGS sequence"/>
</dbReference>
<dbReference type="GeneID" id="68871140"/>
<comment type="caution">
    <text evidence="2">The sequence shown here is derived from an EMBL/GenBank/DDBJ whole genome shotgun (WGS) entry which is preliminary data.</text>
</comment>
<gene>
    <name evidence="2" type="ORF">SUH3_17435</name>
</gene>
<sequence length="130" mass="13740">MPLSVLLILVAGGIGGIALVLHLLGLSRIPPLTEGRARAGWLREYPDAVPEQISVAASGRAALVRTAQGAGLVWAVGADTTARRLIAPRLTDTAQGLQVRLRDPAAPHITLRLTDTERQTWRAALTGEPT</sequence>
<dbReference type="EMBL" id="JAMD01000004">
    <property type="protein sequence ID" value="KEJ96046.1"/>
    <property type="molecule type" value="Genomic_DNA"/>
</dbReference>
<evidence type="ECO:0000256" key="1">
    <source>
        <dbReference type="SAM" id="Phobius"/>
    </source>
</evidence>
<evidence type="ECO:0000313" key="3">
    <source>
        <dbReference type="Proteomes" id="UP000027746"/>
    </source>
</evidence>
<proteinExistence type="predicted"/>
<feature type="transmembrane region" description="Helical" evidence="1">
    <location>
        <begin position="6"/>
        <end position="26"/>
    </location>
</feature>
<dbReference type="OrthoDB" id="7859692at2"/>
<dbReference type="RefSeq" id="WP_037925052.1">
    <property type="nucleotide sequence ID" value="NZ_CP054599.1"/>
</dbReference>
<keyword evidence="3" id="KW-1185">Reference proteome</keyword>
<evidence type="ECO:0000313" key="2">
    <source>
        <dbReference type="EMBL" id="KEJ96046.1"/>
    </source>
</evidence>
<accession>A0A073J310</accession>
<keyword evidence="1" id="KW-0812">Transmembrane</keyword>
<dbReference type="AlphaFoldDB" id="A0A073J310"/>